<keyword evidence="3" id="KW-0949">S-adenosyl-L-methionine</keyword>
<dbReference type="SUPFAM" id="SSF82199">
    <property type="entry name" value="SET domain"/>
    <property type="match status" value="1"/>
</dbReference>
<evidence type="ECO:0000256" key="1">
    <source>
        <dbReference type="ARBA" id="ARBA00022603"/>
    </source>
</evidence>
<dbReference type="RefSeq" id="XP_022133557.1">
    <property type="nucleotide sequence ID" value="XM_022277865.1"/>
</dbReference>
<dbReference type="RefSeq" id="XP_022133558.1">
    <property type="nucleotide sequence ID" value="XM_022277866.1"/>
</dbReference>
<evidence type="ECO:0000313" key="5">
    <source>
        <dbReference type="Proteomes" id="UP000504603"/>
    </source>
</evidence>
<dbReference type="OrthoDB" id="441812at2759"/>
<dbReference type="SUPFAM" id="SSF81822">
    <property type="entry name" value="RuBisCo LSMT C-terminal, substrate-binding domain"/>
    <property type="match status" value="1"/>
</dbReference>
<dbReference type="AlphaFoldDB" id="A0A6J1BX07"/>
<evidence type="ECO:0000313" key="10">
    <source>
        <dbReference type="RefSeq" id="XP_022133562.1"/>
    </source>
</evidence>
<sequence>MLLGTRFTNIWRWGTSTSISSSHALRFIRHFSSSSQPEELHSFNEDEDTDGAFLPWLERKAEMKISSVLSIGKSSIGRFLFASETIRAGDCILKVPFNVQISSDILPSPIRHLLGNEIGNVAKLALGILLEQKLSLDSEWAPYVTRLPQPWEMHNTIFWCESELQMIRKSSLYEESLNQRLQIEREFVAIRQVSALLQLQLGIFFDLALETFPEIIDSFNYQHFMYAYALVTSRAWGSAKGVSMIPFADFLNHDGTLEAVILNDDDNQLSEVIADRDYAPGEHVLISYGKYSNATLMLDFGFALPYNMHDQVQVQVVATGNDPLARIKLELWQRSCTSNTKYFNGVYSPKNSFTIREVRSATGKGRGLPQSLRAFARILSCSHPQELNDLITEATNGDGRLARIPLKNVNREVEAHQILLSQFKRLVEEYNESIESLGLVDSPFLCKKLAQRKLMARHLLNGELCILNSALTWLENYCDTFKIL</sequence>
<dbReference type="InterPro" id="IPR015353">
    <property type="entry name" value="Rubisco_LSMT_subst-bd"/>
</dbReference>
<evidence type="ECO:0000313" key="8">
    <source>
        <dbReference type="RefSeq" id="XP_022133560.1"/>
    </source>
</evidence>
<dbReference type="PANTHER" id="PTHR13271:SF134">
    <property type="entry name" value="OS01G0976450 PROTEIN"/>
    <property type="match status" value="1"/>
</dbReference>
<reference evidence="6 7" key="1">
    <citation type="submission" date="2025-04" db="UniProtKB">
        <authorList>
            <consortium name="RefSeq"/>
        </authorList>
    </citation>
    <scope>IDENTIFICATION</scope>
    <source>
        <strain evidence="6 7">OHB3-1</strain>
    </source>
</reference>
<keyword evidence="1 6" id="KW-0489">Methyltransferase</keyword>
<dbReference type="GO" id="GO:0016279">
    <property type="term" value="F:protein-lysine N-methyltransferase activity"/>
    <property type="evidence" value="ECO:0007669"/>
    <property type="project" value="TreeGrafter"/>
</dbReference>
<dbReference type="Pfam" id="PF09273">
    <property type="entry name" value="Rubis-subs-bind"/>
    <property type="match status" value="1"/>
</dbReference>
<dbReference type="GO" id="GO:0032259">
    <property type="term" value="P:methylation"/>
    <property type="evidence" value="ECO:0007669"/>
    <property type="project" value="UniProtKB-KW"/>
</dbReference>
<evidence type="ECO:0000256" key="2">
    <source>
        <dbReference type="ARBA" id="ARBA00022679"/>
    </source>
</evidence>
<accession>A0A6J1BX07</accession>
<dbReference type="Gene3D" id="3.90.1410.10">
    <property type="entry name" value="set domain protein methyltransferase, domain 1"/>
    <property type="match status" value="1"/>
</dbReference>
<keyword evidence="2" id="KW-0808">Transferase</keyword>
<dbReference type="InterPro" id="IPR036464">
    <property type="entry name" value="Rubisco_LSMT_subst-bd_sf"/>
</dbReference>
<dbReference type="GeneID" id="111006114"/>
<gene>
    <name evidence="6 7 8 9 10 11" type="primary">LOC111006114</name>
</gene>
<evidence type="ECO:0000259" key="4">
    <source>
        <dbReference type="PROSITE" id="PS50280"/>
    </source>
</evidence>
<evidence type="ECO:0000313" key="9">
    <source>
        <dbReference type="RefSeq" id="XP_022133561.1"/>
    </source>
</evidence>
<dbReference type="PROSITE" id="PS50280">
    <property type="entry name" value="SET"/>
    <property type="match status" value="1"/>
</dbReference>
<feature type="domain" description="SET" evidence="4">
    <location>
        <begin position="61"/>
        <end position="289"/>
    </location>
</feature>
<proteinExistence type="predicted"/>
<dbReference type="RefSeq" id="XP_022133563.1">
    <property type="nucleotide sequence ID" value="XM_022277871.1"/>
</dbReference>
<evidence type="ECO:0000313" key="6">
    <source>
        <dbReference type="RefSeq" id="XP_022133557.1"/>
    </source>
</evidence>
<organism evidence="5 6">
    <name type="scientific">Momordica charantia</name>
    <name type="common">Bitter gourd</name>
    <name type="synonym">Balsam pear</name>
    <dbReference type="NCBI Taxonomy" id="3673"/>
    <lineage>
        <taxon>Eukaryota</taxon>
        <taxon>Viridiplantae</taxon>
        <taxon>Streptophyta</taxon>
        <taxon>Embryophyta</taxon>
        <taxon>Tracheophyta</taxon>
        <taxon>Spermatophyta</taxon>
        <taxon>Magnoliopsida</taxon>
        <taxon>eudicotyledons</taxon>
        <taxon>Gunneridae</taxon>
        <taxon>Pentapetalae</taxon>
        <taxon>rosids</taxon>
        <taxon>fabids</taxon>
        <taxon>Cucurbitales</taxon>
        <taxon>Cucurbitaceae</taxon>
        <taxon>Momordiceae</taxon>
        <taxon>Momordica</taxon>
    </lineage>
</organism>
<evidence type="ECO:0000313" key="11">
    <source>
        <dbReference type="RefSeq" id="XP_022133563.1"/>
    </source>
</evidence>
<dbReference type="InterPro" id="IPR050600">
    <property type="entry name" value="SETD3_SETD6_MTase"/>
</dbReference>
<dbReference type="Proteomes" id="UP000504603">
    <property type="component" value="Unplaced"/>
</dbReference>
<dbReference type="KEGG" id="mcha:111006114"/>
<evidence type="ECO:0000256" key="3">
    <source>
        <dbReference type="ARBA" id="ARBA00022691"/>
    </source>
</evidence>
<evidence type="ECO:0000313" key="7">
    <source>
        <dbReference type="RefSeq" id="XP_022133558.1"/>
    </source>
</evidence>
<dbReference type="RefSeq" id="XP_022133560.1">
    <property type="nucleotide sequence ID" value="XM_022277868.1"/>
</dbReference>
<dbReference type="PANTHER" id="PTHR13271">
    <property type="entry name" value="UNCHARACTERIZED PUTATIVE METHYLTRANSFERASE"/>
    <property type="match status" value="1"/>
</dbReference>
<dbReference type="RefSeq" id="XP_022133562.1">
    <property type="nucleotide sequence ID" value="XM_022277870.1"/>
</dbReference>
<dbReference type="InterPro" id="IPR001214">
    <property type="entry name" value="SET_dom"/>
</dbReference>
<dbReference type="InterPro" id="IPR046341">
    <property type="entry name" value="SET_dom_sf"/>
</dbReference>
<dbReference type="RefSeq" id="XP_022133561.1">
    <property type="nucleotide sequence ID" value="XM_022277869.1"/>
</dbReference>
<dbReference type="Gene3D" id="3.90.1420.10">
    <property type="entry name" value="Rubisco LSMT, substrate-binding domain"/>
    <property type="match status" value="1"/>
</dbReference>
<dbReference type="Pfam" id="PF00856">
    <property type="entry name" value="SET"/>
    <property type="match status" value="1"/>
</dbReference>
<name>A0A6J1BX07_MOMCH</name>
<protein>
    <submittedName>
        <fullName evidence="6 7">N-lysine methyltransferase SETD6 isoform X1</fullName>
    </submittedName>
</protein>
<keyword evidence="5" id="KW-1185">Reference proteome</keyword>